<feature type="binding site" evidence="11">
    <location>
        <position position="87"/>
    </location>
    <ligand>
        <name>NAD(+)</name>
        <dbReference type="ChEBI" id="CHEBI:57540"/>
    </ligand>
</feature>
<gene>
    <name evidence="13" type="ORF">EV132_13140</name>
</gene>
<feature type="binding site" evidence="10">
    <location>
        <begin position="261"/>
        <end position="265"/>
    </location>
    <ligand>
        <name>substrate</name>
    </ligand>
</feature>
<dbReference type="EC" id="1.1.1.22" evidence="3 8"/>
<dbReference type="InterPro" id="IPR008927">
    <property type="entry name" value="6-PGluconate_DH-like_C_sf"/>
</dbReference>
<dbReference type="Pfam" id="PF00984">
    <property type="entry name" value="UDPG_MGDP_dh"/>
    <property type="match status" value="1"/>
</dbReference>
<dbReference type="PANTHER" id="PTHR43750:SF3">
    <property type="entry name" value="UDP-GLUCOSE 6-DEHYDROGENASE TUAD"/>
    <property type="match status" value="1"/>
</dbReference>
<dbReference type="GO" id="GO:0006065">
    <property type="term" value="P:UDP-glucuronate biosynthetic process"/>
    <property type="evidence" value="ECO:0007669"/>
    <property type="project" value="UniProtKB-UniPathway"/>
</dbReference>
<organism evidence="13 14">
    <name type="scientific">Rhizobium sullae</name>
    <name type="common">Rhizobium hedysari</name>
    <dbReference type="NCBI Taxonomy" id="50338"/>
    <lineage>
        <taxon>Bacteria</taxon>
        <taxon>Pseudomonadati</taxon>
        <taxon>Pseudomonadota</taxon>
        <taxon>Alphaproteobacteria</taxon>
        <taxon>Hyphomicrobiales</taxon>
        <taxon>Rhizobiaceae</taxon>
        <taxon>Rhizobium/Agrobacterium group</taxon>
        <taxon>Rhizobium</taxon>
    </lineage>
</organism>
<dbReference type="InterPro" id="IPR017476">
    <property type="entry name" value="UDP-Glc/GDP-Man"/>
</dbReference>
<evidence type="ECO:0000256" key="3">
    <source>
        <dbReference type="ARBA" id="ARBA00012954"/>
    </source>
</evidence>
<protein>
    <recommendedName>
        <fullName evidence="4 8">UDP-glucose 6-dehydrogenase</fullName>
        <ecNumber evidence="3 8">1.1.1.22</ecNumber>
    </recommendedName>
</protein>
<evidence type="ECO:0000256" key="11">
    <source>
        <dbReference type="PIRSR" id="PIRSR500134-3"/>
    </source>
</evidence>
<dbReference type="GO" id="GO:0000271">
    <property type="term" value="P:polysaccharide biosynthetic process"/>
    <property type="evidence" value="ECO:0007669"/>
    <property type="project" value="InterPro"/>
</dbReference>
<dbReference type="SUPFAM" id="SSF48179">
    <property type="entry name" value="6-phosphogluconate dehydrogenase C-terminal domain-like"/>
    <property type="match status" value="1"/>
</dbReference>
<evidence type="ECO:0000256" key="6">
    <source>
        <dbReference type="ARBA" id="ARBA00023027"/>
    </source>
</evidence>
<dbReference type="UniPathway" id="UPA00038">
    <property type="reaction ID" value="UER00491"/>
</dbReference>
<dbReference type="SUPFAM" id="SSF51735">
    <property type="entry name" value="NAD(P)-binding Rossmann-fold domains"/>
    <property type="match status" value="1"/>
</dbReference>
<dbReference type="Gene3D" id="3.40.50.720">
    <property type="entry name" value="NAD(P)-binding Rossmann-like Domain"/>
    <property type="match status" value="2"/>
</dbReference>
<feature type="binding site" evidence="10">
    <location>
        <position position="333"/>
    </location>
    <ligand>
        <name>substrate</name>
    </ligand>
</feature>
<dbReference type="InterPro" id="IPR001732">
    <property type="entry name" value="UDP-Glc/GDP-Man_DH_N"/>
</dbReference>
<feature type="binding site" evidence="10">
    <location>
        <position position="269"/>
    </location>
    <ligand>
        <name>substrate</name>
    </ligand>
</feature>
<dbReference type="RefSeq" id="WP_132568599.1">
    <property type="nucleotide sequence ID" value="NZ_SMBH01000031.1"/>
</dbReference>
<evidence type="ECO:0000256" key="8">
    <source>
        <dbReference type="PIRNR" id="PIRNR000124"/>
    </source>
</evidence>
<dbReference type="EMBL" id="SMBH01000031">
    <property type="protein sequence ID" value="TCU06829.1"/>
    <property type="molecule type" value="Genomic_DNA"/>
</dbReference>
<dbReference type="InterPro" id="IPR036291">
    <property type="entry name" value="NAD(P)-bd_dom_sf"/>
</dbReference>
<feature type="binding site" evidence="11">
    <location>
        <position position="275"/>
    </location>
    <ligand>
        <name>NAD(+)</name>
        <dbReference type="ChEBI" id="CHEBI:57540"/>
    </ligand>
</feature>
<feature type="active site" description="Nucleophile" evidence="9">
    <location>
        <position position="272"/>
    </location>
</feature>
<evidence type="ECO:0000259" key="12">
    <source>
        <dbReference type="SMART" id="SM00984"/>
    </source>
</evidence>
<dbReference type="PROSITE" id="PS51257">
    <property type="entry name" value="PROKAR_LIPOPROTEIN"/>
    <property type="match status" value="1"/>
</dbReference>
<keyword evidence="5 8" id="KW-0560">Oxidoreductase</keyword>
<dbReference type="PIRSF" id="PIRSF000124">
    <property type="entry name" value="UDPglc_GDPman_dh"/>
    <property type="match status" value="1"/>
</dbReference>
<evidence type="ECO:0000256" key="1">
    <source>
        <dbReference type="ARBA" id="ARBA00004701"/>
    </source>
</evidence>
<feature type="binding site" evidence="10">
    <location>
        <begin position="160"/>
        <end position="163"/>
    </location>
    <ligand>
        <name>substrate</name>
    </ligand>
</feature>
<evidence type="ECO:0000256" key="10">
    <source>
        <dbReference type="PIRSR" id="PIRSR500134-2"/>
    </source>
</evidence>
<dbReference type="Pfam" id="PF03720">
    <property type="entry name" value="UDPG_MGDP_dh_C"/>
    <property type="match status" value="1"/>
</dbReference>
<feature type="binding site" evidence="11">
    <location>
        <position position="163"/>
    </location>
    <ligand>
        <name>NAD(+)</name>
        <dbReference type="ChEBI" id="CHEBI:57540"/>
    </ligand>
</feature>
<evidence type="ECO:0000313" key="14">
    <source>
        <dbReference type="Proteomes" id="UP000294576"/>
    </source>
</evidence>
<dbReference type="InterPro" id="IPR014026">
    <property type="entry name" value="UDP-Glc/GDP-Man_DH_dimer"/>
</dbReference>
<dbReference type="NCBIfam" id="TIGR03026">
    <property type="entry name" value="NDP-sugDHase"/>
    <property type="match status" value="1"/>
</dbReference>
<proteinExistence type="inferred from homology"/>
<keyword evidence="6 8" id="KW-0520">NAD</keyword>
<sequence length="462" mass="49666">MKLCVIGTGYVGLVSGACFSELGHDVMCVDVHEQKIAELKAGRIPIFEPGLEDLVKSNQAAGRLTFTTEIQDAIADGINVFFITVGTPTAALDGGANLEYVFAAVANIAKHAALTRRQNPNQIVFVTKSTVPIGTNRTIEEIVGRYIPSDGFAIASNPEFLREGAAIKDFMRPDRIVIGSSCEKARATLDAVYYPMTSAGVPLHIVSSVQTAELVKYAANAFLATKISFINEIARLSEAAGANIDEVVAGVGSDRRIGLDFLSPGPGYGGSCFPKDTQALVKTAIEFNSPLTIVEAVIAANHRHKLMMIAKIREAIGGNLLDKRLSILGLAFKANTDDMRDSPALVIIPGLMRQGADIVGYDPIAFENARALMPDIRIESEIGAAVKDADGVVILTEWPEFRDLDLNFLVADCRGKTVIDLRNIVSKDRITDFKGSYFGLGKPKVSPDPKTEMELLLGREVA</sequence>
<dbReference type="Proteomes" id="UP000294576">
    <property type="component" value="Unassembled WGS sequence"/>
</dbReference>
<dbReference type="AlphaFoldDB" id="A0A4V2V7X7"/>
<comment type="similarity">
    <text evidence="2 8">Belongs to the UDP-glucose/GDP-mannose dehydrogenase family.</text>
</comment>
<comment type="caution">
    <text evidence="13">The sequence shown here is derived from an EMBL/GenBank/DDBJ whole genome shotgun (WGS) entry which is preliminary data.</text>
</comment>
<dbReference type="InterPro" id="IPR036220">
    <property type="entry name" value="UDP-Glc/GDP-Man_DH_C_sf"/>
</dbReference>
<comment type="pathway">
    <text evidence="1">Nucleotide-sugar biosynthesis; UDP-alpha-D-glucuronate biosynthesis; UDP-alpha-D-glucuronate from UDP-alpha-D-glucose: step 1/1.</text>
</comment>
<feature type="domain" description="UDP-glucose/GDP-mannose dehydrogenase C-terminal" evidence="12">
    <location>
        <begin position="326"/>
        <end position="427"/>
    </location>
</feature>
<feature type="binding site" evidence="11">
    <location>
        <position position="35"/>
    </location>
    <ligand>
        <name>NAD(+)</name>
        <dbReference type="ChEBI" id="CHEBI:57540"/>
    </ligand>
</feature>
<evidence type="ECO:0000256" key="7">
    <source>
        <dbReference type="ARBA" id="ARBA00047473"/>
    </source>
</evidence>
<feature type="binding site" evidence="10">
    <location>
        <position position="216"/>
    </location>
    <ligand>
        <name>substrate</name>
    </ligand>
</feature>
<dbReference type="Gene3D" id="1.20.5.100">
    <property type="entry name" value="Cytochrome c1, transmembrane anchor, C-terminal"/>
    <property type="match status" value="1"/>
</dbReference>
<evidence type="ECO:0000256" key="5">
    <source>
        <dbReference type="ARBA" id="ARBA00023002"/>
    </source>
</evidence>
<name>A0A4V2V7X7_RHISU</name>
<dbReference type="PIRSF" id="PIRSF500134">
    <property type="entry name" value="UDPglc_DH_bac"/>
    <property type="match status" value="1"/>
</dbReference>
<dbReference type="InterPro" id="IPR014027">
    <property type="entry name" value="UDP-Glc/GDP-Man_DH_C"/>
</dbReference>
<dbReference type="InterPro" id="IPR028357">
    <property type="entry name" value="UDPglc_DH_bac"/>
</dbReference>
<dbReference type="PANTHER" id="PTHR43750">
    <property type="entry name" value="UDP-GLUCOSE 6-DEHYDROGENASE TUAD"/>
    <property type="match status" value="1"/>
</dbReference>
<evidence type="ECO:0000256" key="2">
    <source>
        <dbReference type="ARBA" id="ARBA00006601"/>
    </source>
</evidence>
<dbReference type="SUPFAM" id="SSF52413">
    <property type="entry name" value="UDP-glucose/GDP-mannose dehydrogenase C-terminal domain"/>
    <property type="match status" value="1"/>
</dbReference>
<dbReference type="GO" id="GO:0003979">
    <property type="term" value="F:UDP-glucose 6-dehydrogenase activity"/>
    <property type="evidence" value="ECO:0007669"/>
    <property type="project" value="UniProtKB-EC"/>
</dbReference>
<dbReference type="SMART" id="SM00984">
    <property type="entry name" value="UDPG_MGDP_dh_C"/>
    <property type="match status" value="1"/>
</dbReference>
<feature type="binding site" evidence="11">
    <location>
        <position position="30"/>
    </location>
    <ligand>
        <name>NAD(+)</name>
        <dbReference type="ChEBI" id="CHEBI:57540"/>
    </ligand>
</feature>
<comment type="catalytic activity">
    <reaction evidence="7 8">
        <text>UDP-alpha-D-glucose + 2 NAD(+) + H2O = UDP-alpha-D-glucuronate + 2 NADH + 3 H(+)</text>
        <dbReference type="Rhea" id="RHEA:23596"/>
        <dbReference type="ChEBI" id="CHEBI:15377"/>
        <dbReference type="ChEBI" id="CHEBI:15378"/>
        <dbReference type="ChEBI" id="CHEBI:57540"/>
        <dbReference type="ChEBI" id="CHEBI:57945"/>
        <dbReference type="ChEBI" id="CHEBI:58052"/>
        <dbReference type="ChEBI" id="CHEBI:58885"/>
        <dbReference type="EC" id="1.1.1.22"/>
    </reaction>
</comment>
<evidence type="ECO:0000256" key="9">
    <source>
        <dbReference type="PIRSR" id="PIRSR500134-1"/>
    </source>
</evidence>
<accession>A0A4V2V7X7</accession>
<evidence type="ECO:0000313" key="13">
    <source>
        <dbReference type="EMBL" id="TCU06829.1"/>
    </source>
</evidence>
<dbReference type="Pfam" id="PF03721">
    <property type="entry name" value="UDPG_MGDP_dh_N"/>
    <property type="match status" value="1"/>
</dbReference>
<reference evidence="13 14" key="1">
    <citation type="submission" date="2019-03" db="EMBL/GenBank/DDBJ databases">
        <title>Genomic Encyclopedia of Type Strains, Phase IV (KMG-V): Genome sequencing to study the core and pangenomes of soil and plant-associated prokaryotes.</title>
        <authorList>
            <person name="Whitman W."/>
        </authorList>
    </citation>
    <scope>NUCLEOTIDE SEQUENCE [LARGE SCALE GENOMIC DNA]</scope>
    <source>
        <strain evidence="13 14">Hc14</strain>
    </source>
</reference>
<feature type="binding site" evidence="11">
    <location>
        <position position="130"/>
    </location>
    <ligand>
        <name>NAD(+)</name>
        <dbReference type="ChEBI" id="CHEBI:57540"/>
    </ligand>
</feature>
<dbReference type="GO" id="GO:0051287">
    <property type="term" value="F:NAD binding"/>
    <property type="evidence" value="ECO:0007669"/>
    <property type="project" value="InterPro"/>
</dbReference>
<evidence type="ECO:0000256" key="4">
    <source>
        <dbReference type="ARBA" id="ARBA00015132"/>
    </source>
</evidence>
<feature type="binding site" evidence="11">
    <location>
        <position position="340"/>
    </location>
    <ligand>
        <name>NAD(+)</name>
        <dbReference type="ChEBI" id="CHEBI:57540"/>
    </ligand>
</feature>